<proteinExistence type="predicted"/>
<dbReference type="EMBL" id="JAVLET010000002">
    <property type="protein sequence ID" value="KAL0473611.1"/>
    <property type="molecule type" value="Genomic_DNA"/>
</dbReference>
<protein>
    <submittedName>
        <fullName evidence="1">Uncharacterized protein</fullName>
    </submittedName>
</protein>
<organism evidence="1 2">
    <name type="scientific">Neurospora intermedia</name>
    <dbReference type="NCBI Taxonomy" id="5142"/>
    <lineage>
        <taxon>Eukaryota</taxon>
        <taxon>Fungi</taxon>
        <taxon>Dikarya</taxon>
        <taxon>Ascomycota</taxon>
        <taxon>Pezizomycotina</taxon>
        <taxon>Sordariomycetes</taxon>
        <taxon>Sordariomycetidae</taxon>
        <taxon>Sordariales</taxon>
        <taxon>Sordariaceae</taxon>
        <taxon>Neurospora</taxon>
    </lineage>
</organism>
<keyword evidence="2" id="KW-1185">Reference proteome</keyword>
<sequence length="73" mass="8283">MNGESKTKIFILYVLRTDTQFAKSNTTYQNNGKESKTIQTVTVLSGDREACILNHDVLEQSIGIWYTPSQKDI</sequence>
<evidence type="ECO:0000313" key="1">
    <source>
        <dbReference type="EMBL" id="KAL0473611.1"/>
    </source>
</evidence>
<evidence type="ECO:0000313" key="2">
    <source>
        <dbReference type="Proteomes" id="UP001451303"/>
    </source>
</evidence>
<accession>A0ABR3DLR8</accession>
<reference evidence="1 2" key="1">
    <citation type="submission" date="2023-09" db="EMBL/GenBank/DDBJ databases">
        <title>Multi-omics analysis of a traditional fermented food reveals byproduct-associated fungal strains for waste-to-food upcycling.</title>
        <authorList>
            <consortium name="Lawrence Berkeley National Laboratory"/>
            <person name="Rekdal V.M."/>
            <person name="Villalobos-Escobedo J.M."/>
            <person name="Rodriguez-Valeron N."/>
            <person name="Garcia M.O."/>
            <person name="Vasquez D.P."/>
            <person name="Damayanti I."/>
            <person name="Sorensen P.M."/>
            <person name="Baidoo E.E."/>
            <person name="De Carvalho A.C."/>
            <person name="Riley R."/>
            <person name="Lipzen A."/>
            <person name="He G."/>
            <person name="Yan M."/>
            <person name="Haridas S."/>
            <person name="Daum C."/>
            <person name="Yoshinaga Y."/>
            <person name="Ng V."/>
            <person name="Grigoriev I.V."/>
            <person name="Munk R."/>
            <person name="Nuraida L."/>
            <person name="Wijaya C.H."/>
            <person name="Morales P.-C."/>
            <person name="Keasling J.D."/>
        </authorList>
    </citation>
    <scope>NUCLEOTIDE SEQUENCE [LARGE SCALE GENOMIC DNA]</scope>
    <source>
        <strain evidence="1 2">FGSC 2613</strain>
    </source>
</reference>
<comment type="caution">
    <text evidence="1">The sequence shown here is derived from an EMBL/GenBank/DDBJ whole genome shotgun (WGS) entry which is preliminary data.</text>
</comment>
<dbReference type="Proteomes" id="UP001451303">
    <property type="component" value="Unassembled WGS sequence"/>
</dbReference>
<name>A0ABR3DLR8_NEUIN</name>
<gene>
    <name evidence="1" type="ORF">QR685DRAFT_180390</name>
</gene>